<feature type="domain" description="Cytochrome c" evidence="5">
    <location>
        <begin position="70"/>
        <end position="155"/>
    </location>
</feature>
<sequence length="170" mass="19117">MRSLLLLALLLSGCGWMWDQPKVKAFRESPLPLAFPEDRVALGENLDQAVRLGLKPEGGFAENPYAFTEADLLRGKALYQSFCAICHGVRGEGDGRAIPLGVPKPRSYHDPAVRDQPEGYFYFAATNGFGRMLPYKSRIPERERWLIAHYIKRCLLLEACPEEVVDAEVH</sequence>
<gene>
    <name evidence="6" type="ORF">AV541_01945</name>
</gene>
<dbReference type="InterPro" id="IPR036909">
    <property type="entry name" value="Cyt_c-like_dom_sf"/>
</dbReference>
<dbReference type="PROSITE" id="PS51007">
    <property type="entry name" value="CYTC"/>
    <property type="match status" value="1"/>
</dbReference>
<evidence type="ECO:0000256" key="3">
    <source>
        <dbReference type="ARBA" id="ARBA00023004"/>
    </source>
</evidence>
<evidence type="ECO:0000259" key="5">
    <source>
        <dbReference type="PROSITE" id="PS51007"/>
    </source>
</evidence>
<evidence type="ECO:0000256" key="1">
    <source>
        <dbReference type="ARBA" id="ARBA00022617"/>
    </source>
</evidence>
<dbReference type="RefSeq" id="WP_060384117.1">
    <property type="nucleotide sequence ID" value="NZ_CP014141.1"/>
</dbReference>
<dbReference type="PANTHER" id="PTHR40394:SF2">
    <property type="entry name" value="QUINOL:CYTOCHROME C OXIDOREDUCTASE MEMBRANE PROTEIN"/>
    <property type="match status" value="1"/>
</dbReference>
<dbReference type="GO" id="GO:0046872">
    <property type="term" value="F:metal ion binding"/>
    <property type="evidence" value="ECO:0007669"/>
    <property type="project" value="UniProtKB-KW"/>
</dbReference>
<keyword evidence="3 4" id="KW-0408">Iron</keyword>
<evidence type="ECO:0000313" key="6">
    <source>
        <dbReference type="EMBL" id="AMA75089.1"/>
    </source>
</evidence>
<name>A0A0X8D797_9DEIN</name>
<keyword evidence="1 4" id="KW-0349">Heme</keyword>
<dbReference type="InterPro" id="IPR009056">
    <property type="entry name" value="Cyt_c-like_dom"/>
</dbReference>
<dbReference type="PANTHER" id="PTHR40394">
    <property type="entry name" value="LIPOPROTEIN-RELATED"/>
    <property type="match status" value="1"/>
</dbReference>
<dbReference type="Gene3D" id="1.10.760.10">
    <property type="entry name" value="Cytochrome c-like domain"/>
    <property type="match status" value="1"/>
</dbReference>
<proteinExistence type="predicted"/>
<accession>A0A0X8D797</accession>
<dbReference type="Proteomes" id="UP000061630">
    <property type="component" value="Chromosome"/>
</dbReference>
<evidence type="ECO:0000313" key="7">
    <source>
        <dbReference type="Proteomes" id="UP000061630"/>
    </source>
</evidence>
<evidence type="ECO:0000256" key="4">
    <source>
        <dbReference type="PROSITE-ProRule" id="PRU00433"/>
    </source>
</evidence>
<reference evidence="6 7" key="1">
    <citation type="submission" date="2016-01" db="EMBL/GenBank/DDBJ databases">
        <title>Genome sequence of Thermus parvatiensis, a thermophile isolated from a hot water spring.</title>
        <authorList>
            <person name="Tripathi C."/>
            <person name="Lal R."/>
        </authorList>
    </citation>
    <scope>NUCLEOTIDE SEQUENCE [LARGE SCALE GENOMIC DNA]</scope>
    <source>
        <strain evidence="6 7">RL</strain>
    </source>
</reference>
<evidence type="ECO:0000256" key="2">
    <source>
        <dbReference type="ARBA" id="ARBA00022723"/>
    </source>
</evidence>
<dbReference type="GO" id="GO:0020037">
    <property type="term" value="F:heme binding"/>
    <property type="evidence" value="ECO:0007669"/>
    <property type="project" value="InterPro"/>
</dbReference>
<keyword evidence="2 4" id="KW-0479">Metal-binding</keyword>
<protein>
    <submittedName>
        <fullName evidence="6">Cytochrome C oxidase Cbb3</fullName>
    </submittedName>
</protein>
<organism evidence="6 7">
    <name type="scientific">Thermus parvatiensis</name>
    <dbReference type="NCBI Taxonomy" id="456163"/>
    <lineage>
        <taxon>Bacteria</taxon>
        <taxon>Thermotogati</taxon>
        <taxon>Deinococcota</taxon>
        <taxon>Deinococci</taxon>
        <taxon>Thermales</taxon>
        <taxon>Thermaceae</taxon>
        <taxon>Thermus</taxon>
    </lineage>
</organism>
<dbReference type="EMBL" id="CP014141">
    <property type="protein sequence ID" value="AMA75089.1"/>
    <property type="molecule type" value="Genomic_DNA"/>
</dbReference>
<dbReference type="SUPFAM" id="SSF46626">
    <property type="entry name" value="Cytochrome c"/>
    <property type="match status" value="1"/>
</dbReference>
<dbReference type="Pfam" id="PF13442">
    <property type="entry name" value="Cytochrome_CBB3"/>
    <property type="match status" value="1"/>
</dbReference>
<dbReference type="KEGG" id="tpar:AV541_01945"/>
<dbReference type="GO" id="GO:0009055">
    <property type="term" value="F:electron transfer activity"/>
    <property type="evidence" value="ECO:0007669"/>
    <property type="project" value="InterPro"/>
</dbReference>
<dbReference type="AlphaFoldDB" id="A0A0X8D797"/>